<evidence type="ECO:0000313" key="4">
    <source>
        <dbReference type="Proteomes" id="UP000321272"/>
    </source>
</evidence>
<comment type="similarity">
    <text evidence="1">Belongs to the YciI family.</text>
</comment>
<dbReference type="OrthoDB" id="9807535at2"/>
<accession>A0A5B8SRA7</accession>
<name>A0A5B8SRA7_9GAMM</name>
<dbReference type="AlphaFoldDB" id="A0A5B8SRA7"/>
<feature type="domain" description="YCII-related" evidence="2">
    <location>
        <begin position="1"/>
        <end position="111"/>
    </location>
</feature>
<dbReference type="EMBL" id="CP042382">
    <property type="protein sequence ID" value="QEA39642.1"/>
    <property type="molecule type" value="Genomic_DNA"/>
</dbReference>
<evidence type="ECO:0000256" key="1">
    <source>
        <dbReference type="ARBA" id="ARBA00007689"/>
    </source>
</evidence>
<keyword evidence="4" id="KW-1185">Reference proteome</keyword>
<protein>
    <submittedName>
        <fullName evidence="3">Dehydrogenase</fullName>
    </submittedName>
</protein>
<dbReference type="Proteomes" id="UP000321272">
    <property type="component" value="Chromosome"/>
</dbReference>
<proteinExistence type="inferred from homology"/>
<dbReference type="PANTHER" id="PTHR35174">
    <property type="entry name" value="BLL7171 PROTEIN-RELATED"/>
    <property type="match status" value="1"/>
</dbReference>
<dbReference type="InterPro" id="IPR011008">
    <property type="entry name" value="Dimeric_a/b-barrel"/>
</dbReference>
<dbReference type="InterPro" id="IPR005545">
    <property type="entry name" value="YCII"/>
</dbReference>
<gene>
    <name evidence="3" type="ORF">FGL86_11555</name>
</gene>
<dbReference type="KEGG" id="paur:FGL86_11555"/>
<dbReference type="RefSeq" id="WP_147184691.1">
    <property type="nucleotide sequence ID" value="NZ_CP042382.1"/>
</dbReference>
<evidence type="ECO:0000259" key="2">
    <source>
        <dbReference type="Pfam" id="PF03795"/>
    </source>
</evidence>
<reference evidence="3 4" key="1">
    <citation type="submission" date="2019-06" db="EMBL/GenBank/DDBJ databases">
        <title>Genome analyses of bacteria isolated from kimchi.</title>
        <authorList>
            <person name="Lee S."/>
            <person name="Ahn S."/>
            <person name="Roh S."/>
        </authorList>
    </citation>
    <scope>NUCLEOTIDE SEQUENCE [LARGE SCALE GENOMIC DNA]</scope>
    <source>
        <strain evidence="3 4">CBA4606</strain>
    </source>
</reference>
<evidence type="ECO:0000313" key="3">
    <source>
        <dbReference type="EMBL" id="QEA39642.1"/>
    </source>
</evidence>
<dbReference type="Pfam" id="PF03795">
    <property type="entry name" value="YCII"/>
    <property type="match status" value="1"/>
</dbReference>
<dbReference type="PANTHER" id="PTHR35174:SF3">
    <property type="entry name" value="BLL7171 PROTEIN"/>
    <property type="match status" value="1"/>
</dbReference>
<sequence>MEYLLLIVEAREDRESRSEDEGRALYDEMVRFGEDLTAREKLLASRSLRPDKHGVRIQQRGTRPTLLDGPFTESKEMVGGFYLIDCASREEAIAIAGQCPAARFAIVEVRECAPCYVG</sequence>
<dbReference type="SUPFAM" id="SSF54909">
    <property type="entry name" value="Dimeric alpha+beta barrel"/>
    <property type="match status" value="1"/>
</dbReference>
<dbReference type="Gene3D" id="3.30.70.1060">
    <property type="entry name" value="Dimeric alpha+beta barrel"/>
    <property type="match status" value="1"/>
</dbReference>
<organism evidence="3 4">
    <name type="scientific">Pistricoccus aurantiacus</name>
    <dbReference type="NCBI Taxonomy" id="1883414"/>
    <lineage>
        <taxon>Bacteria</taxon>
        <taxon>Pseudomonadati</taxon>
        <taxon>Pseudomonadota</taxon>
        <taxon>Gammaproteobacteria</taxon>
        <taxon>Oceanospirillales</taxon>
        <taxon>Halomonadaceae</taxon>
        <taxon>Pistricoccus</taxon>
    </lineage>
</organism>